<dbReference type="InterPro" id="IPR038765">
    <property type="entry name" value="Papain-like_cys_pep_sf"/>
</dbReference>
<dbReference type="GO" id="GO:0006508">
    <property type="term" value="P:proteolysis"/>
    <property type="evidence" value="ECO:0007669"/>
    <property type="project" value="UniProtKB-KW"/>
</dbReference>
<dbReference type="InterPro" id="IPR025661">
    <property type="entry name" value="Pept_asp_AS"/>
</dbReference>
<keyword evidence="2" id="KW-0645">Protease</keyword>
<proteinExistence type="inferred from homology"/>
<dbReference type="Gene3D" id="3.90.70.10">
    <property type="entry name" value="Cysteine proteinases"/>
    <property type="match status" value="1"/>
</dbReference>
<name>A0A9Q0MF47_BLOTA</name>
<dbReference type="InterPro" id="IPR013128">
    <property type="entry name" value="Peptidase_C1A"/>
</dbReference>
<dbReference type="AlphaFoldDB" id="A0A9Q0MF47"/>
<dbReference type="InterPro" id="IPR039417">
    <property type="entry name" value="Peptidase_C1A_papain-like"/>
</dbReference>
<protein>
    <recommendedName>
        <fullName evidence="7">Peptidase C1A papain C-terminal domain-containing protein</fullName>
    </recommendedName>
</protein>
<feature type="compositionally biased region" description="Low complexity" evidence="5">
    <location>
        <begin position="418"/>
        <end position="438"/>
    </location>
</feature>
<dbReference type="CDD" id="cd02248">
    <property type="entry name" value="Peptidase_C1A"/>
    <property type="match status" value="1"/>
</dbReference>
<sequence length="473" mass="54257">MKLLFLQFTFILIGSVVAFELNETLGDILKELRLDLDTTLVTLFPELAPEINKLRNVNDECYNKMVGNQTINIFNESIPTIITQFYKRYPTEQSRLEFLSHIPNILENLFKLAKKILDCVNESNPAKRTANGITSLFIYSESQYLKQILDQSLGDKMSSTKNISSIEQIKLGDDVQSRCSVDPLPTDTTIPDRFNWHDQGYVTPIRNQGLCESCYIFGTVAALESQYMLNVRKETVSFSEQAILNCMRPSNGYQSDGCKGGLMSDPMDRMKSIGVTLQQYAPYYGEQKNCESYPIFIKEDSYCLNEKLTNDQIKRLILRNGPGAIGINADQMMYLRGPFNDRCRNSKPNHSVLVVGWNDKYWIIKNSWTENWGLDGYLYLPIEDCNCNANLLLAQPIINSRNGQSQNVFKSLIVDNPNSNQEQNSNQNQDYSYNDNSNSQNTVNYNYNLYSNSPNNVNYNYDNNDSDDYDYMY</sequence>
<reference evidence="8" key="1">
    <citation type="submission" date="2022-12" db="EMBL/GenBank/DDBJ databases">
        <title>Genome assemblies of Blomia tropicalis.</title>
        <authorList>
            <person name="Cui Y."/>
        </authorList>
    </citation>
    <scope>NUCLEOTIDE SEQUENCE</scope>
    <source>
        <tissue evidence="8">Adult mites</tissue>
    </source>
</reference>
<dbReference type="Pfam" id="PF00112">
    <property type="entry name" value="Peptidase_C1"/>
    <property type="match status" value="1"/>
</dbReference>
<dbReference type="PROSITE" id="PS00139">
    <property type="entry name" value="THIOL_PROTEASE_CYS"/>
    <property type="match status" value="1"/>
</dbReference>
<comment type="similarity">
    <text evidence="1">Belongs to the peptidase C1 family.</text>
</comment>
<dbReference type="EMBL" id="JAPWDV010000001">
    <property type="protein sequence ID" value="KAJ6223362.1"/>
    <property type="molecule type" value="Genomic_DNA"/>
</dbReference>
<dbReference type="SMART" id="SM00645">
    <property type="entry name" value="Pept_C1"/>
    <property type="match status" value="1"/>
</dbReference>
<dbReference type="InterPro" id="IPR000668">
    <property type="entry name" value="Peptidase_C1A_C"/>
</dbReference>
<dbReference type="GO" id="GO:0008234">
    <property type="term" value="F:cysteine-type peptidase activity"/>
    <property type="evidence" value="ECO:0007669"/>
    <property type="project" value="UniProtKB-KW"/>
</dbReference>
<keyword evidence="4" id="KW-0788">Thiol protease</keyword>
<evidence type="ECO:0000313" key="9">
    <source>
        <dbReference type="Proteomes" id="UP001142055"/>
    </source>
</evidence>
<evidence type="ECO:0000313" key="8">
    <source>
        <dbReference type="EMBL" id="KAJ6223362.1"/>
    </source>
</evidence>
<evidence type="ECO:0000259" key="7">
    <source>
        <dbReference type="SMART" id="SM00645"/>
    </source>
</evidence>
<evidence type="ECO:0000256" key="3">
    <source>
        <dbReference type="ARBA" id="ARBA00022801"/>
    </source>
</evidence>
<keyword evidence="6" id="KW-0732">Signal</keyword>
<feature type="region of interest" description="Disordered" evidence="5">
    <location>
        <begin position="453"/>
        <end position="473"/>
    </location>
</feature>
<evidence type="ECO:0000256" key="2">
    <source>
        <dbReference type="ARBA" id="ARBA00022670"/>
    </source>
</evidence>
<keyword evidence="9" id="KW-1185">Reference proteome</keyword>
<dbReference type="PRINTS" id="PR00705">
    <property type="entry name" value="PAPAIN"/>
</dbReference>
<organism evidence="8 9">
    <name type="scientific">Blomia tropicalis</name>
    <name type="common">Mite</name>
    <dbReference type="NCBI Taxonomy" id="40697"/>
    <lineage>
        <taxon>Eukaryota</taxon>
        <taxon>Metazoa</taxon>
        <taxon>Ecdysozoa</taxon>
        <taxon>Arthropoda</taxon>
        <taxon>Chelicerata</taxon>
        <taxon>Arachnida</taxon>
        <taxon>Acari</taxon>
        <taxon>Acariformes</taxon>
        <taxon>Sarcoptiformes</taxon>
        <taxon>Astigmata</taxon>
        <taxon>Glycyphagoidea</taxon>
        <taxon>Echimyopodidae</taxon>
        <taxon>Blomia</taxon>
    </lineage>
</organism>
<dbReference type="InterPro" id="IPR000169">
    <property type="entry name" value="Pept_cys_AS"/>
</dbReference>
<dbReference type="PROSITE" id="PS00640">
    <property type="entry name" value="THIOL_PROTEASE_ASN"/>
    <property type="match status" value="1"/>
</dbReference>
<feature type="compositionally biased region" description="Acidic residues" evidence="5">
    <location>
        <begin position="464"/>
        <end position="473"/>
    </location>
</feature>
<gene>
    <name evidence="8" type="ORF">RDWZM_001907</name>
</gene>
<feature type="domain" description="Peptidase C1A papain C-terminal" evidence="7">
    <location>
        <begin position="190"/>
        <end position="397"/>
    </location>
</feature>
<feature type="chain" id="PRO_5040459655" description="Peptidase C1A papain C-terminal domain-containing protein" evidence="6">
    <location>
        <begin position="19"/>
        <end position="473"/>
    </location>
</feature>
<feature type="signal peptide" evidence="6">
    <location>
        <begin position="1"/>
        <end position="18"/>
    </location>
</feature>
<evidence type="ECO:0000256" key="5">
    <source>
        <dbReference type="SAM" id="MobiDB-lite"/>
    </source>
</evidence>
<accession>A0A9Q0MF47</accession>
<comment type="caution">
    <text evidence="8">The sequence shown here is derived from an EMBL/GenBank/DDBJ whole genome shotgun (WGS) entry which is preliminary data.</text>
</comment>
<dbReference type="SUPFAM" id="SSF54001">
    <property type="entry name" value="Cysteine proteinases"/>
    <property type="match status" value="1"/>
</dbReference>
<evidence type="ECO:0000256" key="4">
    <source>
        <dbReference type="ARBA" id="ARBA00022807"/>
    </source>
</evidence>
<feature type="compositionally biased region" description="Low complexity" evidence="5">
    <location>
        <begin position="453"/>
        <end position="463"/>
    </location>
</feature>
<dbReference type="OMA" id="WANQGAV"/>
<dbReference type="Proteomes" id="UP001142055">
    <property type="component" value="Chromosome 1"/>
</dbReference>
<dbReference type="PANTHER" id="PTHR12411">
    <property type="entry name" value="CYSTEINE PROTEASE FAMILY C1-RELATED"/>
    <property type="match status" value="1"/>
</dbReference>
<feature type="region of interest" description="Disordered" evidence="5">
    <location>
        <begin position="416"/>
        <end position="438"/>
    </location>
</feature>
<evidence type="ECO:0000256" key="1">
    <source>
        <dbReference type="ARBA" id="ARBA00008455"/>
    </source>
</evidence>
<keyword evidence="3" id="KW-0378">Hydrolase</keyword>
<evidence type="ECO:0000256" key="6">
    <source>
        <dbReference type="SAM" id="SignalP"/>
    </source>
</evidence>